<keyword evidence="3" id="KW-0812">Transmembrane</keyword>
<dbReference type="GO" id="GO:0008654">
    <property type="term" value="P:phospholipid biosynthetic process"/>
    <property type="evidence" value="ECO:0007669"/>
    <property type="project" value="InterPro"/>
</dbReference>
<dbReference type="RefSeq" id="WP_078692810.1">
    <property type="nucleotide sequence ID" value="NZ_FUWX01000004.1"/>
</dbReference>
<dbReference type="GO" id="GO:0016020">
    <property type="term" value="C:membrane"/>
    <property type="evidence" value="ECO:0007669"/>
    <property type="project" value="InterPro"/>
</dbReference>
<dbReference type="GO" id="GO:0016780">
    <property type="term" value="F:phosphotransferase activity, for other substituted phosphate groups"/>
    <property type="evidence" value="ECO:0007669"/>
    <property type="project" value="InterPro"/>
</dbReference>
<dbReference type="OrthoDB" id="9790577at2"/>
<dbReference type="InterPro" id="IPR043130">
    <property type="entry name" value="CDP-OH_PTrfase_TM_dom"/>
</dbReference>
<protein>
    <submittedName>
        <fullName evidence="4">Phosphatidylglycerophosphate synthase</fullName>
    </submittedName>
</protein>
<gene>
    <name evidence="4" type="ORF">SAMN02745174_00266</name>
</gene>
<keyword evidence="1 2" id="KW-0808">Transferase</keyword>
<feature type="transmembrane region" description="Helical" evidence="3">
    <location>
        <begin position="107"/>
        <end position="128"/>
    </location>
</feature>
<keyword evidence="3" id="KW-0472">Membrane</keyword>
<evidence type="ECO:0000313" key="5">
    <source>
        <dbReference type="Proteomes" id="UP000191153"/>
    </source>
</evidence>
<dbReference type="STRING" id="180163.SAMN02745174_00266"/>
<dbReference type="AlphaFoldDB" id="A0A1T4K2I1"/>
<dbReference type="PROSITE" id="PS00379">
    <property type="entry name" value="CDP_ALCOHOL_P_TRANSF"/>
    <property type="match status" value="1"/>
</dbReference>
<evidence type="ECO:0000313" key="4">
    <source>
        <dbReference type="EMBL" id="SJZ36672.1"/>
    </source>
</evidence>
<comment type="similarity">
    <text evidence="2">Belongs to the CDP-alcohol phosphatidyltransferase class-I family.</text>
</comment>
<dbReference type="Proteomes" id="UP000191153">
    <property type="component" value="Unassembled WGS sequence"/>
</dbReference>
<keyword evidence="5" id="KW-1185">Reference proteome</keyword>
<reference evidence="4 5" key="1">
    <citation type="submission" date="2017-02" db="EMBL/GenBank/DDBJ databases">
        <authorList>
            <person name="Peterson S.W."/>
        </authorList>
    </citation>
    <scope>NUCLEOTIDE SEQUENCE [LARGE SCALE GENOMIC DNA]</scope>
    <source>
        <strain evidence="4 5">ATCC 700028</strain>
    </source>
</reference>
<feature type="transmembrane region" description="Helical" evidence="3">
    <location>
        <begin position="167"/>
        <end position="186"/>
    </location>
</feature>
<dbReference type="Gene3D" id="1.20.120.1760">
    <property type="match status" value="1"/>
</dbReference>
<evidence type="ECO:0000256" key="3">
    <source>
        <dbReference type="SAM" id="Phobius"/>
    </source>
</evidence>
<evidence type="ECO:0000256" key="2">
    <source>
        <dbReference type="RuleBase" id="RU003750"/>
    </source>
</evidence>
<evidence type="ECO:0000256" key="1">
    <source>
        <dbReference type="ARBA" id="ARBA00022679"/>
    </source>
</evidence>
<name>A0A1T4K2I1_9FUSO</name>
<dbReference type="InterPro" id="IPR048254">
    <property type="entry name" value="CDP_ALCOHOL_P_TRANSF_CS"/>
</dbReference>
<dbReference type="EMBL" id="FUWX01000004">
    <property type="protein sequence ID" value="SJZ36672.1"/>
    <property type="molecule type" value="Genomic_DNA"/>
</dbReference>
<sequence>MLDTHCRKYIQPFILGGANILMKLKFSANQVTILALFLGLATGYLVYLDYPFIGLGLLWFSGYLDAVDGTIARTKGSTPFGTVMDITFDRLVEIGIILGMACRYKEFTFILLVLACAIIVSMTIFLVTGTMANKKSEKSFYYQAGLAERSEGFIMFSTMIILGEKAYWVIIIFIVMIVVTVLQRFFEAKKILNN</sequence>
<accession>A0A1T4K2I1</accession>
<organism evidence="4 5">
    <name type="scientific">Cetobacterium ceti</name>
    <dbReference type="NCBI Taxonomy" id="180163"/>
    <lineage>
        <taxon>Bacteria</taxon>
        <taxon>Fusobacteriati</taxon>
        <taxon>Fusobacteriota</taxon>
        <taxon>Fusobacteriia</taxon>
        <taxon>Fusobacteriales</taxon>
        <taxon>Fusobacteriaceae</taxon>
        <taxon>Cetobacterium</taxon>
    </lineage>
</organism>
<feature type="transmembrane region" description="Helical" evidence="3">
    <location>
        <begin position="31"/>
        <end position="53"/>
    </location>
</feature>
<dbReference type="Pfam" id="PF01066">
    <property type="entry name" value="CDP-OH_P_transf"/>
    <property type="match status" value="1"/>
</dbReference>
<keyword evidence="3" id="KW-1133">Transmembrane helix</keyword>
<proteinExistence type="inferred from homology"/>
<dbReference type="InterPro" id="IPR000462">
    <property type="entry name" value="CDP-OH_P_trans"/>
</dbReference>